<dbReference type="SUPFAM" id="SSF58104">
    <property type="entry name" value="Methyl-accepting chemotaxis protein (MCP) signaling domain"/>
    <property type="match status" value="1"/>
</dbReference>
<dbReference type="InterPro" id="IPR039379">
    <property type="entry name" value="Protoglobin_sensor_dom"/>
</dbReference>
<dbReference type="InterPro" id="IPR004090">
    <property type="entry name" value="Chemotax_Me-accpt_rcpt"/>
</dbReference>
<keyword evidence="4" id="KW-0175">Coiled coil</keyword>
<keyword evidence="1 3" id="KW-0807">Transducer</keyword>
<dbReference type="GO" id="GO:0006935">
    <property type="term" value="P:chemotaxis"/>
    <property type="evidence" value="ECO:0007669"/>
    <property type="project" value="InterPro"/>
</dbReference>
<dbReference type="PROSITE" id="PS50111">
    <property type="entry name" value="CHEMOTAXIS_TRANSDUC_2"/>
    <property type="match status" value="1"/>
</dbReference>
<evidence type="ECO:0000256" key="2">
    <source>
        <dbReference type="ARBA" id="ARBA00029447"/>
    </source>
</evidence>
<dbReference type="Gene3D" id="1.10.287.950">
    <property type="entry name" value="Methyl-accepting chemotaxis protein"/>
    <property type="match status" value="1"/>
</dbReference>
<dbReference type="AlphaFoldDB" id="A0A0V8HK60"/>
<proteinExistence type="inferred from homology"/>
<keyword evidence="7" id="KW-1185">Reference proteome</keyword>
<sequence length="430" mass="48221">MLLKKRKSVKAIRLQESAWNSDVSINVSKEMEKQLEMIQLTEEDLTVLKACHDVVEENIREVVDGFYFPIEQNPTLTSIVNKYSSIDRLKGTLAIHITEMMNGKIDQSFIDKRRKIAKMHIHIGLPTKWYIASFQNLQMTLFQVLFRAYSDVEDYHKVIKSVTKILNLEQQLVLEAYESQNEQMREDARLLKENVTTSVQEATNGLAAISEESMASLETITARMDQVSTLSSEGTAAIEKIGEFSVEGQEKMGLQRDHMRKILSDLGEMLKEIHQLQQISNQIFDIVSIVQTIAEQTNLLSLNASIEAARAGEHGKGFAVVAEEVRKLSDQTKSSVTNVSGLISGTKEQVDKISRYITSVEGLAKTGMVSTNEAHVFFEGIVDSIDQSKVKSEKVEGEMKEISWAVEEISQAISQLAQSADKLSNLTTEL</sequence>
<dbReference type="SMART" id="SM00283">
    <property type="entry name" value="MA"/>
    <property type="match status" value="1"/>
</dbReference>
<feature type="coiled-coil region" evidence="4">
    <location>
        <begin position="167"/>
        <end position="194"/>
    </location>
</feature>
<dbReference type="GO" id="GO:0007165">
    <property type="term" value="P:signal transduction"/>
    <property type="evidence" value="ECO:0007669"/>
    <property type="project" value="UniProtKB-KW"/>
</dbReference>
<dbReference type="GO" id="GO:0016020">
    <property type="term" value="C:membrane"/>
    <property type="evidence" value="ECO:0007669"/>
    <property type="project" value="InterPro"/>
</dbReference>
<accession>A0A0V8HK60</accession>
<dbReference type="GO" id="GO:0019825">
    <property type="term" value="F:oxygen binding"/>
    <property type="evidence" value="ECO:0007669"/>
    <property type="project" value="InterPro"/>
</dbReference>
<dbReference type="OrthoDB" id="266313at2"/>
<gene>
    <name evidence="6" type="ORF">GA0061094_2472</name>
</gene>
<dbReference type="Proteomes" id="UP000181997">
    <property type="component" value="Unassembled WGS sequence"/>
</dbReference>
<evidence type="ECO:0000256" key="4">
    <source>
        <dbReference type="SAM" id="Coils"/>
    </source>
</evidence>
<dbReference type="Gene3D" id="1.10.490.10">
    <property type="entry name" value="Globins"/>
    <property type="match status" value="1"/>
</dbReference>
<comment type="similarity">
    <text evidence="2">Belongs to the methyl-accepting chemotaxis (MCP) protein family.</text>
</comment>
<evidence type="ECO:0000256" key="1">
    <source>
        <dbReference type="ARBA" id="ARBA00023224"/>
    </source>
</evidence>
<dbReference type="InterPro" id="IPR044398">
    <property type="entry name" value="Globin-sensor_dom"/>
</dbReference>
<dbReference type="RefSeq" id="WP_058298602.1">
    <property type="nucleotide sequence ID" value="NZ_FMAU01000002.1"/>
</dbReference>
<dbReference type="Pfam" id="PF00015">
    <property type="entry name" value="MCPsignal"/>
    <property type="match status" value="1"/>
</dbReference>
<dbReference type="Pfam" id="PF11563">
    <property type="entry name" value="Protoglobin"/>
    <property type="match status" value="1"/>
</dbReference>
<evidence type="ECO:0000259" key="5">
    <source>
        <dbReference type="PROSITE" id="PS50111"/>
    </source>
</evidence>
<dbReference type="EMBL" id="FMAU01000002">
    <property type="protein sequence ID" value="SCC09807.1"/>
    <property type="molecule type" value="Genomic_DNA"/>
</dbReference>
<dbReference type="PANTHER" id="PTHR32089">
    <property type="entry name" value="METHYL-ACCEPTING CHEMOTAXIS PROTEIN MCPB"/>
    <property type="match status" value="1"/>
</dbReference>
<dbReference type="GO" id="GO:0020037">
    <property type="term" value="F:heme binding"/>
    <property type="evidence" value="ECO:0007669"/>
    <property type="project" value="InterPro"/>
</dbReference>
<evidence type="ECO:0000313" key="6">
    <source>
        <dbReference type="EMBL" id="SCC09807.1"/>
    </source>
</evidence>
<evidence type="ECO:0000256" key="3">
    <source>
        <dbReference type="PROSITE-ProRule" id="PRU00284"/>
    </source>
</evidence>
<dbReference type="PRINTS" id="PR00260">
    <property type="entry name" value="CHEMTRNSDUCR"/>
</dbReference>
<dbReference type="CDD" id="cd01068">
    <property type="entry name" value="globin_sensor"/>
    <property type="match status" value="1"/>
</dbReference>
<dbReference type="InterPro" id="IPR009050">
    <property type="entry name" value="Globin-like_sf"/>
</dbReference>
<dbReference type="PANTHER" id="PTHR32089:SF118">
    <property type="entry name" value="HEME-BASED AEROTACTIC TRANSDUCER HEMAT"/>
    <property type="match status" value="1"/>
</dbReference>
<dbReference type="GO" id="GO:0004888">
    <property type="term" value="F:transmembrane signaling receptor activity"/>
    <property type="evidence" value="ECO:0007669"/>
    <property type="project" value="InterPro"/>
</dbReference>
<protein>
    <submittedName>
        <fullName evidence="6">Heam-based aerotactic trancducer</fullName>
    </submittedName>
</protein>
<dbReference type="InterPro" id="IPR012292">
    <property type="entry name" value="Globin/Proto"/>
</dbReference>
<evidence type="ECO:0000313" key="7">
    <source>
        <dbReference type="Proteomes" id="UP000181997"/>
    </source>
</evidence>
<dbReference type="InterPro" id="IPR004089">
    <property type="entry name" value="MCPsignal_dom"/>
</dbReference>
<feature type="domain" description="Methyl-accepting transducer" evidence="5">
    <location>
        <begin position="198"/>
        <end position="417"/>
    </location>
</feature>
<reference evidence="7" key="1">
    <citation type="submission" date="2016-08" db="EMBL/GenBank/DDBJ databases">
        <authorList>
            <person name="Varghese N."/>
            <person name="Submissions Spin"/>
        </authorList>
    </citation>
    <scope>NUCLEOTIDE SEQUENCE [LARGE SCALE GENOMIC DNA]</scope>
    <source>
        <strain evidence="7">SGD-1123</strain>
    </source>
</reference>
<name>A0A0V8HK60_9BACI</name>
<organism evidence="6 7">
    <name type="scientific">[Bacillus] enclensis</name>
    <dbReference type="NCBI Taxonomy" id="1402860"/>
    <lineage>
        <taxon>Bacteria</taxon>
        <taxon>Bacillati</taxon>
        <taxon>Bacillota</taxon>
        <taxon>Bacilli</taxon>
        <taxon>Bacillales</taxon>
        <taxon>Bacillaceae</taxon>
        <taxon>Rossellomorea</taxon>
    </lineage>
</organism>
<dbReference type="SUPFAM" id="SSF46458">
    <property type="entry name" value="Globin-like"/>
    <property type="match status" value="1"/>
</dbReference>